<evidence type="ECO:0000313" key="2">
    <source>
        <dbReference type="EMBL" id="RRT34364.1"/>
    </source>
</evidence>
<accession>A0A426X4J7</accession>
<comment type="caution">
    <text evidence="2">The sequence shown here is derived from an EMBL/GenBank/DDBJ whole genome shotgun (WGS) entry which is preliminary data.</text>
</comment>
<gene>
    <name evidence="2" type="ORF">B296_00058974</name>
</gene>
<proteinExistence type="predicted"/>
<evidence type="ECO:0000313" key="3">
    <source>
        <dbReference type="Proteomes" id="UP000287651"/>
    </source>
</evidence>
<dbReference type="Proteomes" id="UP000287651">
    <property type="component" value="Unassembled WGS sequence"/>
</dbReference>
<reference evidence="2 3" key="1">
    <citation type="journal article" date="2014" name="Agronomy (Basel)">
        <title>A Draft Genome Sequence for Ensete ventricosum, the Drought-Tolerant Tree Against Hunger.</title>
        <authorList>
            <person name="Harrison J."/>
            <person name="Moore K.A."/>
            <person name="Paszkiewicz K."/>
            <person name="Jones T."/>
            <person name="Grant M."/>
            <person name="Ambacheew D."/>
            <person name="Muzemil S."/>
            <person name="Studholme D.J."/>
        </authorList>
    </citation>
    <scope>NUCLEOTIDE SEQUENCE [LARGE SCALE GENOMIC DNA]</scope>
</reference>
<keyword evidence="1" id="KW-0175">Coiled coil</keyword>
<protein>
    <recommendedName>
        <fullName evidence="4">Integrase zinc-binding domain-containing protein</fullName>
    </recommendedName>
</protein>
<feature type="coiled-coil region" evidence="1">
    <location>
        <begin position="1"/>
        <end position="28"/>
    </location>
</feature>
<organism evidence="2 3">
    <name type="scientific">Ensete ventricosum</name>
    <name type="common">Abyssinian banana</name>
    <name type="synonym">Musa ensete</name>
    <dbReference type="NCBI Taxonomy" id="4639"/>
    <lineage>
        <taxon>Eukaryota</taxon>
        <taxon>Viridiplantae</taxon>
        <taxon>Streptophyta</taxon>
        <taxon>Embryophyta</taxon>
        <taxon>Tracheophyta</taxon>
        <taxon>Spermatophyta</taxon>
        <taxon>Magnoliopsida</taxon>
        <taxon>Liliopsida</taxon>
        <taxon>Zingiberales</taxon>
        <taxon>Musaceae</taxon>
        <taxon>Ensete</taxon>
    </lineage>
</organism>
<evidence type="ECO:0008006" key="4">
    <source>
        <dbReference type="Google" id="ProtNLM"/>
    </source>
</evidence>
<dbReference type="EMBL" id="AMZH03026969">
    <property type="protein sequence ID" value="RRT34364.1"/>
    <property type="molecule type" value="Genomic_DNA"/>
</dbReference>
<sequence length="89" mass="10424">MHDEEASSQQLRENLDLLEEKRADAHLRTLTYKKAVTRLYNHKGKLTPNWEGPYRVVDVIQEGTCTLTTVEGRLLPRTWHISNLQKFYA</sequence>
<dbReference type="AlphaFoldDB" id="A0A426X4J7"/>
<name>A0A426X4J7_ENSVE</name>
<evidence type="ECO:0000256" key="1">
    <source>
        <dbReference type="SAM" id="Coils"/>
    </source>
</evidence>